<name>A0A7C4CBG9_UNCW3</name>
<keyword evidence="1" id="KW-0732">Signal</keyword>
<evidence type="ECO:0000313" key="2">
    <source>
        <dbReference type="EMBL" id="HGK28566.1"/>
    </source>
</evidence>
<gene>
    <name evidence="2" type="ORF">ENS41_06380</name>
</gene>
<organism evidence="2">
    <name type="scientific">candidate division WOR-3 bacterium</name>
    <dbReference type="NCBI Taxonomy" id="2052148"/>
    <lineage>
        <taxon>Bacteria</taxon>
        <taxon>Bacteria division WOR-3</taxon>
    </lineage>
</organism>
<protein>
    <submittedName>
        <fullName evidence="2">Uncharacterized protein</fullName>
    </submittedName>
</protein>
<feature type="chain" id="PRO_5027639408" evidence="1">
    <location>
        <begin position="24"/>
        <end position="245"/>
    </location>
</feature>
<dbReference type="AlphaFoldDB" id="A0A7C4CBG9"/>
<dbReference type="EMBL" id="DSUT01000135">
    <property type="protein sequence ID" value="HGK28566.1"/>
    <property type="molecule type" value="Genomic_DNA"/>
</dbReference>
<evidence type="ECO:0000256" key="1">
    <source>
        <dbReference type="SAM" id="SignalP"/>
    </source>
</evidence>
<reference evidence="2" key="1">
    <citation type="journal article" date="2020" name="mSystems">
        <title>Genome- and Community-Level Interaction Insights into Carbon Utilization and Element Cycling Functions of Hydrothermarchaeota in Hydrothermal Sediment.</title>
        <authorList>
            <person name="Zhou Z."/>
            <person name="Liu Y."/>
            <person name="Xu W."/>
            <person name="Pan J."/>
            <person name="Luo Z.H."/>
            <person name="Li M."/>
        </authorList>
    </citation>
    <scope>NUCLEOTIDE SEQUENCE [LARGE SCALE GENOMIC DNA]</scope>
    <source>
        <strain evidence="2">SpSt-488</strain>
    </source>
</reference>
<accession>A0A7C4CBG9</accession>
<feature type="signal peptide" evidence="1">
    <location>
        <begin position="1"/>
        <end position="23"/>
    </location>
</feature>
<comment type="caution">
    <text evidence="2">The sequence shown here is derived from an EMBL/GenBank/DDBJ whole genome shotgun (WGS) entry which is preliminary data.</text>
</comment>
<proteinExistence type="predicted"/>
<sequence length="245" mass="25937">MGRVKSCLRAAVAAVLFPSITIATISAGVETDVNSRYVWRGLVQDKRPVIQPSAWGSVGNLEVNVWSNWPTSVEAGAAGPNELDFTATYSTAWAGTDIEPAAAVFWFPGQAEAPATAELSLRVSRPVGPVAVFSEHSLDVWDYSGAYFGNVGAAFEHEVSPALMTTVSASAGWGSPRFNTSYVGPTRWALNVVEVGAEVTWQVLPFLYLRPHFGASALVDPELRTAAEKPAGLVVGLALGSGFQP</sequence>